<comment type="caution">
    <text evidence="1">The sequence shown here is derived from an EMBL/GenBank/DDBJ whole genome shotgun (WGS) entry which is preliminary data.</text>
</comment>
<keyword evidence="2" id="KW-1185">Reference proteome</keyword>
<dbReference type="Proteomes" id="UP000403266">
    <property type="component" value="Unassembled WGS sequence"/>
</dbReference>
<protein>
    <submittedName>
        <fullName evidence="1">Uncharacterized protein</fullName>
    </submittedName>
</protein>
<evidence type="ECO:0000313" key="1">
    <source>
        <dbReference type="EMBL" id="MPR23819.1"/>
    </source>
</evidence>
<name>A0A5N7MC40_9HYPH</name>
<reference evidence="1 2" key="1">
    <citation type="journal article" date="2019" name="Syst. Appl. Microbiol.">
        <title>Microvirga tunisiensis sp. nov., a root nodule symbiotic bacterium isolated from Lupinus micranthus and L. luteus grown in Northern Tunisia.</title>
        <authorList>
            <person name="Msaddak A."/>
            <person name="Rejili M."/>
            <person name="Duran D."/>
            <person name="Mars M."/>
            <person name="Palacios J.M."/>
            <person name="Ruiz-Argueso T."/>
            <person name="Rey L."/>
            <person name="Imperial J."/>
        </authorList>
    </citation>
    <scope>NUCLEOTIDE SEQUENCE [LARGE SCALE GENOMIC DNA]</scope>
    <source>
        <strain evidence="1 2">Lmie10</strain>
    </source>
</reference>
<accession>A0A5N7MC40</accession>
<sequence length="154" mass="16779">MAPSPDDQAFRLITSRLVAPEEWAKPIVDQETIYPTIEALKTAYSAAHRPLPAFVHGTRALAPIHGAENILDALFPHGVPEIDILPRETAKNLALLIRIAERVAASPGMEEVLEDPSIVVVLDEERFLERIEAGLGLPRDGDEAHAPANENLEG</sequence>
<proteinExistence type="predicted"/>
<dbReference type="RefSeq" id="WP_152708716.1">
    <property type="nucleotide sequence ID" value="NZ_VOSJ01000001.1"/>
</dbReference>
<dbReference type="EMBL" id="VOSK01000001">
    <property type="protein sequence ID" value="MPR23819.1"/>
    <property type="molecule type" value="Genomic_DNA"/>
</dbReference>
<gene>
    <name evidence="1" type="ORF">FS320_00935</name>
</gene>
<dbReference type="AlphaFoldDB" id="A0A5N7MC40"/>
<evidence type="ECO:0000313" key="2">
    <source>
        <dbReference type="Proteomes" id="UP000403266"/>
    </source>
</evidence>
<organism evidence="1 2">
    <name type="scientific">Microvirga tunisiensis</name>
    <dbReference type="NCBI Taxonomy" id="2108360"/>
    <lineage>
        <taxon>Bacteria</taxon>
        <taxon>Pseudomonadati</taxon>
        <taxon>Pseudomonadota</taxon>
        <taxon>Alphaproteobacteria</taxon>
        <taxon>Hyphomicrobiales</taxon>
        <taxon>Methylobacteriaceae</taxon>
        <taxon>Microvirga</taxon>
    </lineage>
</organism>